<feature type="region of interest" description="Disordered" evidence="1">
    <location>
        <begin position="1"/>
        <end position="54"/>
    </location>
</feature>
<dbReference type="OrthoDB" id="2669285at2759"/>
<reference evidence="2 3" key="1">
    <citation type="submission" date="2017-04" db="EMBL/GenBank/DDBJ databases">
        <title>Genome Sequence of the Model Brown-Rot Fungus Postia placenta SB12.</title>
        <authorList>
            <consortium name="DOE Joint Genome Institute"/>
            <person name="Gaskell J."/>
            <person name="Kersten P."/>
            <person name="Larrondo L.F."/>
            <person name="Canessa P."/>
            <person name="Martinez D."/>
            <person name="Hibbett D."/>
            <person name="Schmoll M."/>
            <person name="Kubicek C.P."/>
            <person name="Martinez A.T."/>
            <person name="Yadav J."/>
            <person name="Master E."/>
            <person name="Magnuson J.K."/>
            <person name="James T."/>
            <person name="Yaver D."/>
            <person name="Berka R."/>
            <person name="Labutti K."/>
            <person name="Lipzen A."/>
            <person name="Aerts A."/>
            <person name="Barry K."/>
            <person name="Henrissat B."/>
            <person name="Blanchette R."/>
            <person name="Grigoriev I."/>
            <person name="Cullen D."/>
        </authorList>
    </citation>
    <scope>NUCLEOTIDE SEQUENCE [LARGE SCALE GENOMIC DNA]</scope>
    <source>
        <strain evidence="2 3">MAD-698-R-SB12</strain>
    </source>
</reference>
<evidence type="ECO:0000313" key="2">
    <source>
        <dbReference type="EMBL" id="OSX60252.1"/>
    </source>
</evidence>
<dbReference type="Proteomes" id="UP000194127">
    <property type="component" value="Unassembled WGS sequence"/>
</dbReference>
<sequence>MASSPEPRLTTPPESPRRSGANESRPATPDNGLRNRFSNTMPGGGVASPSSPLMAGPSFPRSAFQSALPILPSSTFGAKRVVVRVDPSLMTCFDPSDKELYDLWAPKR</sequence>
<dbReference type="RefSeq" id="XP_024337046.1">
    <property type="nucleotide sequence ID" value="XM_024479346.1"/>
</dbReference>
<protein>
    <submittedName>
        <fullName evidence="2">Uncharacterized protein</fullName>
    </submittedName>
</protein>
<organism evidence="2 3">
    <name type="scientific">Postia placenta MAD-698-R-SB12</name>
    <dbReference type="NCBI Taxonomy" id="670580"/>
    <lineage>
        <taxon>Eukaryota</taxon>
        <taxon>Fungi</taxon>
        <taxon>Dikarya</taxon>
        <taxon>Basidiomycota</taxon>
        <taxon>Agaricomycotina</taxon>
        <taxon>Agaricomycetes</taxon>
        <taxon>Polyporales</taxon>
        <taxon>Adustoporiaceae</taxon>
        <taxon>Rhodonia</taxon>
    </lineage>
</organism>
<name>A0A1X6MVJ6_9APHY</name>
<proteinExistence type="predicted"/>
<evidence type="ECO:0000313" key="3">
    <source>
        <dbReference type="Proteomes" id="UP000194127"/>
    </source>
</evidence>
<dbReference type="AlphaFoldDB" id="A0A1X6MVJ6"/>
<gene>
    <name evidence="2" type="ORF">POSPLADRAFT_1047716</name>
</gene>
<dbReference type="EMBL" id="KZ110600">
    <property type="protein sequence ID" value="OSX60252.1"/>
    <property type="molecule type" value="Genomic_DNA"/>
</dbReference>
<dbReference type="GeneID" id="36324296"/>
<keyword evidence="3" id="KW-1185">Reference proteome</keyword>
<evidence type="ECO:0000256" key="1">
    <source>
        <dbReference type="SAM" id="MobiDB-lite"/>
    </source>
</evidence>
<accession>A0A1X6MVJ6</accession>